<dbReference type="Proteomes" id="UP000029577">
    <property type="component" value="Unassembled WGS sequence"/>
</dbReference>
<accession>A0A095T0X6</accession>
<feature type="signal peptide" evidence="1">
    <location>
        <begin position="1"/>
        <end position="20"/>
    </location>
</feature>
<keyword evidence="1" id="KW-0732">Signal</keyword>
<name>A0A095T0X6_9GAMM</name>
<keyword evidence="4" id="KW-1185">Reference proteome</keyword>
<dbReference type="NCBIfam" id="NF011433">
    <property type="entry name" value="PRK14864.1"/>
    <property type="match status" value="1"/>
</dbReference>
<evidence type="ECO:0000313" key="4">
    <source>
        <dbReference type="Proteomes" id="UP000029577"/>
    </source>
</evidence>
<comment type="caution">
    <text evidence="3">The sequence shown here is derived from an EMBL/GenBank/DDBJ whole genome shotgun (WGS) entry which is preliminary data.</text>
</comment>
<dbReference type="EMBL" id="JPKR02000005">
    <property type="protein sequence ID" value="KGD70254.1"/>
    <property type="molecule type" value="Genomic_DNA"/>
</dbReference>
<dbReference type="InterPro" id="IPR036275">
    <property type="entry name" value="YdgH-like_sf"/>
</dbReference>
<evidence type="ECO:0000256" key="1">
    <source>
        <dbReference type="SAM" id="SignalP"/>
    </source>
</evidence>
<sequence>MPLRVLFIFSALLLSSCALVNPTPVPRPPLKPYAQELSLAQTLDLCKTANVHVTVYGSPDDAERTIHAMANQAGVRWYRIIMVSDTVVPGRWYSEAIFYSTHPAARSAGSTTGGGC</sequence>
<feature type="domain" description="YdgH/BhsA/McbA-like" evidence="2">
    <location>
        <begin position="50"/>
        <end position="99"/>
    </location>
</feature>
<dbReference type="PROSITE" id="PS51257">
    <property type="entry name" value="PROKAR_LIPOPROTEIN"/>
    <property type="match status" value="1"/>
</dbReference>
<dbReference type="SUPFAM" id="SSF159871">
    <property type="entry name" value="YdgH-like"/>
    <property type="match status" value="1"/>
</dbReference>
<dbReference type="AlphaFoldDB" id="A0A095T0X6"/>
<evidence type="ECO:0000313" key="3">
    <source>
        <dbReference type="EMBL" id="KGD70254.1"/>
    </source>
</evidence>
<organism evidence="3 4">
    <name type="scientific">Tatumella morbirosei</name>
    <dbReference type="NCBI Taxonomy" id="642227"/>
    <lineage>
        <taxon>Bacteria</taxon>
        <taxon>Pseudomonadati</taxon>
        <taxon>Pseudomonadota</taxon>
        <taxon>Gammaproteobacteria</taxon>
        <taxon>Enterobacterales</taxon>
        <taxon>Erwiniaceae</taxon>
        <taxon>Tatumella</taxon>
    </lineage>
</organism>
<feature type="chain" id="PRO_5001909715" description="YdgH/BhsA/McbA-like domain-containing protein" evidence="1">
    <location>
        <begin position="21"/>
        <end position="116"/>
    </location>
</feature>
<dbReference type="Pfam" id="PF07338">
    <property type="entry name" value="YdgH_BhsA-like"/>
    <property type="match status" value="1"/>
</dbReference>
<gene>
    <name evidence="3" type="ORF">HA49_20090</name>
</gene>
<dbReference type="OrthoDB" id="6415092at2"/>
<reference evidence="3" key="1">
    <citation type="submission" date="2014-12" db="EMBL/GenBank/DDBJ databases">
        <title>The draft genome of the Tatumella morbirosei type strain, LMG23360T isolated from pineapple rot.</title>
        <authorList>
            <person name="Smits T.H."/>
            <person name="Palmer M."/>
            <person name="Venter S.N."/>
            <person name="Duffy B."/>
            <person name="Steenkamp E.T."/>
            <person name="Chan W.Y."/>
            <person name="Coutinho T.A."/>
            <person name="Coetzee M.P."/>
            <person name="De Maayer P."/>
        </authorList>
    </citation>
    <scope>NUCLEOTIDE SEQUENCE [LARGE SCALE GENOMIC DNA]</scope>
    <source>
        <strain evidence="3">LMG 23360</strain>
    </source>
</reference>
<dbReference type="InterPro" id="IPR010854">
    <property type="entry name" value="YdgH/BhsA/McbA-like_dom"/>
</dbReference>
<evidence type="ECO:0000259" key="2">
    <source>
        <dbReference type="Pfam" id="PF07338"/>
    </source>
</evidence>
<proteinExistence type="predicted"/>
<dbReference type="eggNOG" id="COG3650">
    <property type="taxonomic scope" value="Bacteria"/>
</dbReference>
<dbReference type="RefSeq" id="WP_038023888.1">
    <property type="nucleotide sequence ID" value="NZ_JPKR02000005.1"/>
</dbReference>
<protein>
    <recommendedName>
        <fullName evidence="2">YdgH/BhsA/McbA-like domain-containing protein</fullName>
    </recommendedName>
</protein>